<dbReference type="Proteomes" id="UP000262719">
    <property type="component" value="Segment"/>
</dbReference>
<reference evidence="1 2" key="1">
    <citation type="submission" date="2018-07" db="EMBL/GenBank/DDBJ databases">
        <authorList>
            <person name="Roberston F.H."/>
            <person name="Ghiringhelli B.C."/>
            <person name="Garcia S."/>
            <person name="Henry S."/>
            <person name="Naegele L."/>
            <person name="Slowan-Pomeroy T."/>
            <person name="Briggs L.A."/>
            <person name="Warner M.H."/>
            <person name="Garlena R.A."/>
            <person name="Russell D.A."/>
            <person name="Pope W.H."/>
            <person name="Jacobs-Sera D."/>
            <person name="Hatfull G.F."/>
        </authorList>
    </citation>
    <scope>NUCLEOTIDE SEQUENCE [LARGE SCALE GENOMIC DNA]</scope>
</reference>
<gene>
    <name evidence="1" type="primary">53</name>
    <name evidence="1" type="ORF">SEA_SCHMIDT_53</name>
</gene>
<dbReference type="RefSeq" id="YP_010050993.1">
    <property type="nucleotide sequence ID" value="NC_054436.1"/>
</dbReference>
<dbReference type="GeneID" id="63911730"/>
<dbReference type="EMBL" id="MH651189">
    <property type="protein sequence ID" value="AXQ65173.1"/>
    <property type="molecule type" value="Genomic_DNA"/>
</dbReference>
<accession>A0A385E078</accession>
<sequence>MKTRKVEQYEVRTSGMSPVVIESREQLDRFMEAAQDLEGVAVRRREVTVTETDWEEYRA</sequence>
<name>A0A385E078_9CAUD</name>
<evidence type="ECO:0000313" key="2">
    <source>
        <dbReference type="Proteomes" id="UP000262719"/>
    </source>
</evidence>
<protein>
    <submittedName>
        <fullName evidence="1">Uncharacterized protein</fullName>
    </submittedName>
</protein>
<dbReference type="KEGG" id="vg:63911730"/>
<proteinExistence type="predicted"/>
<keyword evidence="2" id="KW-1185">Reference proteome</keyword>
<organism evidence="1 2">
    <name type="scientific">Gordonia phage Schmidt</name>
    <dbReference type="NCBI Taxonomy" id="2301697"/>
    <lineage>
        <taxon>Viruses</taxon>
        <taxon>Duplodnaviria</taxon>
        <taxon>Heunggongvirae</taxon>
        <taxon>Uroviricota</taxon>
        <taxon>Caudoviricetes</taxon>
        <taxon>Ruthgordonvirinae</taxon>
        <taxon>Schmidtvirus</taxon>
        <taxon>Schmidtvirus schmidt</taxon>
    </lineage>
</organism>
<evidence type="ECO:0000313" key="1">
    <source>
        <dbReference type="EMBL" id="AXQ65173.1"/>
    </source>
</evidence>